<keyword evidence="2" id="KW-1185">Reference proteome</keyword>
<gene>
    <name evidence="1" type="ORF">RISINGSUN_49</name>
</gene>
<accession>A0A223LHX3</accession>
<sequence length="153" mass="17138">MTTQKTTPKAKAPGKLVLATIVAECAYKGQQAVMQGKHELEENGFESAKVSRCCNGRRREHKGCVFEYISEKEAQNHERGFSPETRAFLTNIIHFMTPVITGVNEETGEEIVMNTASDMKARGFVPAKVRAIINKDKTYNGWKFTRKDPGTLK</sequence>
<dbReference type="InterPro" id="IPR036388">
    <property type="entry name" value="WH-like_DNA-bd_sf"/>
</dbReference>
<dbReference type="Proteomes" id="UP000225553">
    <property type="component" value="Segment"/>
</dbReference>
<proteinExistence type="predicted"/>
<dbReference type="EMBL" id="MF459646">
    <property type="protein sequence ID" value="ASU03621.1"/>
    <property type="molecule type" value="Genomic_DNA"/>
</dbReference>
<evidence type="ECO:0000313" key="1">
    <source>
        <dbReference type="EMBL" id="ASU03621.1"/>
    </source>
</evidence>
<protein>
    <submittedName>
        <fullName evidence="1">Uncharacterized protein</fullName>
    </submittedName>
</protein>
<name>A0A223LHX3_9CAUD</name>
<dbReference type="Gene3D" id="1.10.10.10">
    <property type="entry name" value="Winged helix-like DNA-binding domain superfamily/Winged helix DNA-binding domain"/>
    <property type="match status" value="1"/>
</dbReference>
<reference evidence="2" key="1">
    <citation type="submission" date="2017-07" db="EMBL/GenBank/DDBJ databases">
        <authorList>
            <person name="Putnam M.J."/>
            <person name="Sharma R."/>
            <person name="Kruger J.L."/>
            <person name="Berg J.A."/>
            <person name="Payne A.M."/>
            <person name="Fajardo C.P."/>
            <person name="Breakwell D.P."/>
            <person name="Hope S."/>
            <person name="Grose J.H."/>
        </authorList>
    </citation>
    <scope>NUCLEOTIDE SEQUENCE [LARGE SCALE GENOMIC DNA]</scope>
</reference>
<dbReference type="OrthoDB" id="21336at10239"/>
<evidence type="ECO:0000313" key="2">
    <source>
        <dbReference type="Proteomes" id="UP000225553"/>
    </source>
</evidence>
<organism evidence="1 2">
    <name type="scientific">Erwinia phage vB_EamM_RisingSun</name>
    <dbReference type="NCBI Taxonomy" id="2026080"/>
    <lineage>
        <taxon>Viruses</taxon>
        <taxon>Duplodnaviria</taxon>
        <taxon>Heunggongvirae</taxon>
        <taxon>Uroviricota</taxon>
        <taxon>Caudoviricetes</taxon>
        <taxon>Chimalliviridae</taxon>
        <taxon>Risingsunvirus</taxon>
        <taxon>Risingsunvirus risingsun</taxon>
    </lineage>
</organism>